<evidence type="ECO:0000313" key="2">
    <source>
        <dbReference type="Ensembl" id="ENSCMIP00000034741.1"/>
    </source>
</evidence>
<reference evidence="3" key="1">
    <citation type="journal article" date="2006" name="Science">
        <title>Ancient noncoding elements conserved in the human genome.</title>
        <authorList>
            <person name="Venkatesh B."/>
            <person name="Kirkness E.F."/>
            <person name="Loh Y.H."/>
            <person name="Halpern A.L."/>
            <person name="Lee A.P."/>
            <person name="Johnson J."/>
            <person name="Dandona N."/>
            <person name="Viswanathan L.D."/>
            <person name="Tay A."/>
            <person name="Venter J.C."/>
            <person name="Strausberg R.L."/>
            <person name="Brenner S."/>
        </authorList>
    </citation>
    <scope>NUCLEOTIDE SEQUENCE [LARGE SCALE GENOMIC DNA]</scope>
</reference>
<dbReference type="GO" id="GO:0003725">
    <property type="term" value="F:double-stranded RNA binding"/>
    <property type="evidence" value="ECO:0007669"/>
    <property type="project" value="TreeGrafter"/>
</dbReference>
<dbReference type="GO" id="GO:0061630">
    <property type="term" value="F:ubiquitin protein ligase activity"/>
    <property type="evidence" value="ECO:0007669"/>
    <property type="project" value="TreeGrafter"/>
</dbReference>
<feature type="region of interest" description="Disordered" evidence="1">
    <location>
        <begin position="87"/>
        <end position="117"/>
    </location>
</feature>
<dbReference type="AlphaFoldDB" id="A0A4W3J579"/>
<dbReference type="GO" id="GO:0006511">
    <property type="term" value="P:ubiquitin-dependent protein catabolic process"/>
    <property type="evidence" value="ECO:0007669"/>
    <property type="project" value="TreeGrafter"/>
</dbReference>
<feature type="compositionally biased region" description="Polar residues" evidence="1">
    <location>
        <begin position="606"/>
        <end position="616"/>
    </location>
</feature>
<dbReference type="STRING" id="7868.ENSCMIP00000034741"/>
<reference evidence="3" key="2">
    <citation type="journal article" date="2007" name="PLoS Biol.">
        <title>Survey sequencing and comparative analysis of the elephant shark (Callorhinchus milii) genome.</title>
        <authorList>
            <person name="Venkatesh B."/>
            <person name="Kirkness E.F."/>
            <person name="Loh Y.H."/>
            <person name="Halpern A.L."/>
            <person name="Lee A.P."/>
            <person name="Johnson J."/>
            <person name="Dandona N."/>
            <person name="Viswanathan L.D."/>
            <person name="Tay A."/>
            <person name="Venter J.C."/>
            <person name="Strausberg R.L."/>
            <person name="Brenner S."/>
        </authorList>
    </citation>
    <scope>NUCLEOTIDE SEQUENCE [LARGE SCALE GENOMIC DNA]</scope>
</reference>
<name>A0A4W3J579_CALMI</name>
<dbReference type="GeneTree" id="ENSGT00940000157685"/>
<dbReference type="InParanoid" id="A0A4W3J579"/>
<dbReference type="GO" id="GO:0035613">
    <property type="term" value="F:RNA stem-loop binding"/>
    <property type="evidence" value="ECO:0007669"/>
    <property type="project" value="TreeGrafter"/>
</dbReference>
<feature type="region of interest" description="Disordered" evidence="1">
    <location>
        <begin position="692"/>
        <end position="711"/>
    </location>
</feature>
<dbReference type="PANTHER" id="PTHR13139">
    <property type="entry name" value="RING FINGER AND CCCH-TYPE ZINC FINGER DOMAIN-CONTAINING PROTEIN"/>
    <property type="match status" value="1"/>
</dbReference>
<reference evidence="3" key="3">
    <citation type="journal article" date="2014" name="Nature">
        <title>Elephant shark genome provides unique insights into gnathostome evolution.</title>
        <authorList>
            <consortium name="International Elephant Shark Genome Sequencing Consortium"/>
            <person name="Venkatesh B."/>
            <person name="Lee A.P."/>
            <person name="Ravi V."/>
            <person name="Maurya A.K."/>
            <person name="Lian M.M."/>
            <person name="Swann J.B."/>
            <person name="Ohta Y."/>
            <person name="Flajnik M.F."/>
            <person name="Sutoh Y."/>
            <person name="Kasahara M."/>
            <person name="Hoon S."/>
            <person name="Gangu V."/>
            <person name="Roy S.W."/>
            <person name="Irimia M."/>
            <person name="Korzh V."/>
            <person name="Kondrychyn I."/>
            <person name="Lim Z.W."/>
            <person name="Tay B.H."/>
            <person name="Tohari S."/>
            <person name="Kong K.W."/>
            <person name="Ho S."/>
            <person name="Lorente-Galdos B."/>
            <person name="Quilez J."/>
            <person name="Marques-Bonet T."/>
            <person name="Raney B.J."/>
            <person name="Ingham P.W."/>
            <person name="Tay A."/>
            <person name="Hillier L.W."/>
            <person name="Minx P."/>
            <person name="Boehm T."/>
            <person name="Wilson R.K."/>
            <person name="Brenner S."/>
            <person name="Warren W.C."/>
        </authorList>
    </citation>
    <scope>NUCLEOTIDE SEQUENCE [LARGE SCALE GENOMIC DNA]</scope>
</reference>
<feature type="compositionally biased region" description="Low complexity" evidence="1">
    <location>
        <begin position="509"/>
        <end position="524"/>
    </location>
</feature>
<organism evidence="2 3">
    <name type="scientific">Callorhinchus milii</name>
    <name type="common">Ghost shark</name>
    <dbReference type="NCBI Taxonomy" id="7868"/>
    <lineage>
        <taxon>Eukaryota</taxon>
        <taxon>Metazoa</taxon>
        <taxon>Chordata</taxon>
        <taxon>Craniata</taxon>
        <taxon>Vertebrata</taxon>
        <taxon>Chondrichthyes</taxon>
        <taxon>Holocephali</taxon>
        <taxon>Chimaeriformes</taxon>
        <taxon>Callorhinchidae</taxon>
        <taxon>Callorhinchus</taxon>
    </lineage>
</organism>
<proteinExistence type="predicted"/>
<feature type="compositionally biased region" description="Basic and acidic residues" evidence="1">
    <location>
        <begin position="617"/>
        <end position="632"/>
    </location>
</feature>
<dbReference type="Ensembl" id="ENSCMIT00000035261.1">
    <property type="protein sequence ID" value="ENSCMIP00000034741.1"/>
    <property type="gene ID" value="ENSCMIG00000014728.1"/>
</dbReference>
<dbReference type="GO" id="GO:0000288">
    <property type="term" value="P:nuclear-transcribed mRNA catabolic process, deadenylation-dependent decay"/>
    <property type="evidence" value="ECO:0007669"/>
    <property type="project" value="TreeGrafter"/>
</dbReference>
<sequence length="711" mass="77611">MLVNRYRMRNKKINATIRPFPLLNKPGITNLATTSAGSIVSVTGITEATVKMVQISNGIISPESSTPQLIPRCADTSSSLEIAKKIGQSNLSTPGSLSGSPPENRIGSPPKTALNQMSSTSAIMSSRIGPDASLPPSKPGQFVPRVSVYPSQQPDVYYPDPRAPVSYELPPYHQPGGYYPPHPGLPSGVTACLPRYARPNNIPESSLAPTVPYPEHCTAYPPRERLAASPYPSGPAQQYGSVPAIHSGMYAPVYDSRRMWRPQMYQRDDVMRSNSLPPMDVVPSPAYQPPPRERYSSLDGYYSIPGPPLNEPRSVTMQRDLYSRSQPSGFDDPLRRKVDQWVHYPTPKPPPVSSTLSTVAQPSAPPSPLFSVDFSSEFSENPSDLCVGTKFEDQHMSQYSPWSCGTISSCISAMEPDPKDVMATTNVEIMDLDVKRRLNLFDPQRRGKDEDPIIPFGDGPIISKWGAISRSARTGYHNTDPIQATASQGSATKPISVTDYSSYVSHTDSSSWSSSALSYGSDSTPPAQYLDRDRLGAADLSAHRKHPNGGDQLSIELQQGEFSEDSGDTRPDRDIELELSALDTDEPDLNQDEEIEDVLDRQLGISSQGDPTSHMMSENEHHHKHRGEEQEEQGRRIAEQIAITEEQKVILPRTSCFNQPITASVGISTSPAMSASISINNLLLKTSAHRLSEDGNDMKPATNGEALVNGS</sequence>
<dbReference type="GO" id="GO:0010494">
    <property type="term" value="C:cytoplasmic stress granule"/>
    <property type="evidence" value="ECO:0007669"/>
    <property type="project" value="TreeGrafter"/>
</dbReference>
<feature type="region of interest" description="Disordered" evidence="1">
    <location>
        <begin position="271"/>
        <end position="298"/>
    </location>
</feature>
<reference evidence="2" key="5">
    <citation type="submission" date="2025-09" db="UniProtKB">
        <authorList>
            <consortium name="Ensembl"/>
        </authorList>
    </citation>
    <scope>IDENTIFICATION</scope>
</reference>
<evidence type="ECO:0000256" key="1">
    <source>
        <dbReference type="SAM" id="MobiDB-lite"/>
    </source>
</evidence>
<dbReference type="GO" id="GO:0000209">
    <property type="term" value="P:protein polyubiquitination"/>
    <property type="evidence" value="ECO:0007669"/>
    <property type="project" value="TreeGrafter"/>
</dbReference>
<accession>A0A4W3J579</accession>
<reference evidence="2" key="4">
    <citation type="submission" date="2025-08" db="UniProtKB">
        <authorList>
            <consortium name="Ensembl"/>
        </authorList>
    </citation>
    <scope>IDENTIFICATION</scope>
</reference>
<feature type="region of interest" description="Disordered" evidence="1">
    <location>
        <begin position="606"/>
        <end position="632"/>
    </location>
</feature>
<dbReference type="PANTHER" id="PTHR13139:SF2">
    <property type="entry name" value="ROQUIN-2"/>
    <property type="match status" value="1"/>
</dbReference>
<protein>
    <submittedName>
        <fullName evidence="2">Ring finger and CCCH-type domains 2</fullName>
    </submittedName>
</protein>
<dbReference type="GO" id="GO:0003729">
    <property type="term" value="F:mRNA binding"/>
    <property type="evidence" value="ECO:0007669"/>
    <property type="project" value="TreeGrafter"/>
</dbReference>
<dbReference type="Proteomes" id="UP000314986">
    <property type="component" value="Unassembled WGS sequence"/>
</dbReference>
<keyword evidence="3" id="KW-1185">Reference proteome</keyword>
<evidence type="ECO:0000313" key="3">
    <source>
        <dbReference type="Proteomes" id="UP000314986"/>
    </source>
</evidence>
<feature type="compositionally biased region" description="Low complexity" evidence="1">
    <location>
        <begin position="89"/>
        <end position="102"/>
    </location>
</feature>
<feature type="region of interest" description="Disordered" evidence="1">
    <location>
        <begin position="509"/>
        <end position="529"/>
    </location>
</feature>
<dbReference type="InterPro" id="IPR052249">
    <property type="entry name" value="Roquin_domain"/>
</dbReference>